<dbReference type="PANTHER" id="PTHR48175">
    <property type="entry name" value="OS04G0581700 PROTEIN"/>
    <property type="match status" value="1"/>
</dbReference>
<sequence>VQGDLLLPDPNQGIKFWCVPSALAKRVLWPRRPSCQKISPTAVAMDKTDTKPLSETKRSSKTIRGEATRFRKLRPNNQPLPSSKQPQRSAEPKQTITAVTPNKAEHRAKGRHRIGMILVAVMAELLEEYTAAVARALERLL</sequence>
<organism evidence="2 3">
    <name type="scientific">Aegilops tauschii subsp. strangulata</name>
    <name type="common">Goatgrass</name>
    <dbReference type="NCBI Taxonomy" id="200361"/>
    <lineage>
        <taxon>Eukaryota</taxon>
        <taxon>Viridiplantae</taxon>
        <taxon>Streptophyta</taxon>
        <taxon>Embryophyta</taxon>
        <taxon>Tracheophyta</taxon>
        <taxon>Spermatophyta</taxon>
        <taxon>Magnoliopsida</taxon>
        <taxon>Liliopsida</taxon>
        <taxon>Poales</taxon>
        <taxon>Poaceae</taxon>
        <taxon>BOP clade</taxon>
        <taxon>Pooideae</taxon>
        <taxon>Triticodae</taxon>
        <taxon>Triticeae</taxon>
        <taxon>Triticinae</taxon>
        <taxon>Aegilops</taxon>
    </lineage>
</organism>
<reference evidence="2" key="3">
    <citation type="journal article" date="2017" name="Nature">
        <title>Genome sequence of the progenitor of the wheat D genome Aegilops tauschii.</title>
        <authorList>
            <person name="Luo M.C."/>
            <person name="Gu Y.Q."/>
            <person name="Puiu D."/>
            <person name="Wang H."/>
            <person name="Twardziok S.O."/>
            <person name="Deal K.R."/>
            <person name="Huo N."/>
            <person name="Zhu T."/>
            <person name="Wang L."/>
            <person name="Wang Y."/>
            <person name="McGuire P.E."/>
            <person name="Liu S."/>
            <person name="Long H."/>
            <person name="Ramasamy R.K."/>
            <person name="Rodriguez J.C."/>
            <person name="Van S.L."/>
            <person name="Yuan L."/>
            <person name="Wang Z."/>
            <person name="Xia Z."/>
            <person name="Xiao L."/>
            <person name="Anderson O.D."/>
            <person name="Ouyang S."/>
            <person name="Liang Y."/>
            <person name="Zimin A.V."/>
            <person name="Pertea G."/>
            <person name="Qi P."/>
            <person name="Bennetzen J.L."/>
            <person name="Dai X."/>
            <person name="Dawson M.W."/>
            <person name="Muller H.G."/>
            <person name="Kugler K."/>
            <person name="Rivarola-Duarte L."/>
            <person name="Spannagl M."/>
            <person name="Mayer K.F.X."/>
            <person name="Lu F.H."/>
            <person name="Bevan M.W."/>
            <person name="Leroy P."/>
            <person name="Li P."/>
            <person name="You F.M."/>
            <person name="Sun Q."/>
            <person name="Liu Z."/>
            <person name="Lyons E."/>
            <person name="Wicker T."/>
            <person name="Salzberg S.L."/>
            <person name="Devos K.M."/>
            <person name="Dvorak J."/>
        </authorList>
    </citation>
    <scope>NUCLEOTIDE SEQUENCE [LARGE SCALE GENOMIC DNA]</scope>
    <source>
        <strain evidence="2">cv. AL8/78</strain>
    </source>
</reference>
<protein>
    <submittedName>
        <fullName evidence="2">Uncharacterized protein</fullName>
    </submittedName>
</protein>
<feature type="region of interest" description="Disordered" evidence="1">
    <location>
        <begin position="40"/>
        <end position="105"/>
    </location>
</feature>
<evidence type="ECO:0000256" key="1">
    <source>
        <dbReference type="SAM" id="MobiDB-lite"/>
    </source>
</evidence>
<proteinExistence type="predicted"/>
<name>A0A453GG11_AEGTS</name>
<dbReference type="AlphaFoldDB" id="A0A453GG11"/>
<evidence type="ECO:0000313" key="3">
    <source>
        <dbReference type="Proteomes" id="UP000015105"/>
    </source>
</evidence>
<dbReference type="Gramene" id="AET3Gv20999500.1">
    <property type="protein sequence ID" value="AET3Gv20999500.1"/>
    <property type="gene ID" value="AET3Gv20999500"/>
</dbReference>
<dbReference type="Proteomes" id="UP000015105">
    <property type="component" value="Chromosome 3D"/>
</dbReference>
<reference evidence="2" key="4">
    <citation type="submission" date="2019-03" db="UniProtKB">
        <authorList>
            <consortium name="EnsemblPlants"/>
        </authorList>
    </citation>
    <scope>IDENTIFICATION</scope>
</reference>
<feature type="compositionally biased region" description="Basic and acidic residues" evidence="1">
    <location>
        <begin position="46"/>
        <end position="69"/>
    </location>
</feature>
<reference evidence="3" key="2">
    <citation type="journal article" date="2017" name="Nat. Plants">
        <title>The Aegilops tauschii genome reveals multiple impacts of transposons.</title>
        <authorList>
            <person name="Zhao G."/>
            <person name="Zou C."/>
            <person name="Li K."/>
            <person name="Wang K."/>
            <person name="Li T."/>
            <person name="Gao L."/>
            <person name="Zhang X."/>
            <person name="Wang H."/>
            <person name="Yang Z."/>
            <person name="Liu X."/>
            <person name="Jiang W."/>
            <person name="Mao L."/>
            <person name="Kong X."/>
            <person name="Jiao Y."/>
            <person name="Jia J."/>
        </authorList>
    </citation>
    <scope>NUCLEOTIDE SEQUENCE [LARGE SCALE GENOMIC DNA]</scope>
    <source>
        <strain evidence="3">cv. AL8/78</strain>
    </source>
</reference>
<feature type="compositionally biased region" description="Polar residues" evidence="1">
    <location>
        <begin position="75"/>
        <end position="100"/>
    </location>
</feature>
<dbReference type="EnsemblPlants" id="AET3Gv20999500.1">
    <property type="protein sequence ID" value="AET3Gv20999500.1"/>
    <property type="gene ID" value="AET3Gv20999500"/>
</dbReference>
<reference evidence="2" key="5">
    <citation type="journal article" date="2021" name="G3 (Bethesda)">
        <title>Aegilops tauschii genome assembly Aet v5.0 features greater sequence contiguity and improved annotation.</title>
        <authorList>
            <person name="Wang L."/>
            <person name="Zhu T."/>
            <person name="Rodriguez J.C."/>
            <person name="Deal K.R."/>
            <person name="Dubcovsky J."/>
            <person name="McGuire P.E."/>
            <person name="Lux T."/>
            <person name="Spannagl M."/>
            <person name="Mayer K.F.X."/>
            <person name="Baldrich P."/>
            <person name="Meyers B.C."/>
            <person name="Huo N."/>
            <person name="Gu Y.Q."/>
            <person name="Zhou H."/>
            <person name="Devos K.M."/>
            <person name="Bennetzen J.L."/>
            <person name="Unver T."/>
            <person name="Budak H."/>
            <person name="Gulick P.J."/>
            <person name="Galiba G."/>
            <person name="Kalapos B."/>
            <person name="Nelson D.R."/>
            <person name="Li P."/>
            <person name="You F.M."/>
            <person name="Luo M.C."/>
            <person name="Dvorak J."/>
        </authorList>
    </citation>
    <scope>NUCLEOTIDE SEQUENCE [LARGE SCALE GENOMIC DNA]</scope>
    <source>
        <strain evidence="2">cv. AL8/78</strain>
    </source>
</reference>
<accession>A0A453GG11</accession>
<dbReference type="PANTHER" id="PTHR48175:SF3">
    <property type="entry name" value="OS04G0581700 PROTEIN"/>
    <property type="match status" value="1"/>
</dbReference>
<evidence type="ECO:0000313" key="2">
    <source>
        <dbReference type="EnsemblPlants" id="AET3Gv20999500.1"/>
    </source>
</evidence>
<keyword evidence="3" id="KW-1185">Reference proteome</keyword>
<reference evidence="3" key="1">
    <citation type="journal article" date="2014" name="Science">
        <title>Ancient hybridizations among the ancestral genomes of bread wheat.</title>
        <authorList>
            <consortium name="International Wheat Genome Sequencing Consortium,"/>
            <person name="Marcussen T."/>
            <person name="Sandve S.R."/>
            <person name="Heier L."/>
            <person name="Spannagl M."/>
            <person name="Pfeifer M."/>
            <person name="Jakobsen K.S."/>
            <person name="Wulff B.B."/>
            <person name="Steuernagel B."/>
            <person name="Mayer K.F."/>
            <person name="Olsen O.A."/>
        </authorList>
    </citation>
    <scope>NUCLEOTIDE SEQUENCE [LARGE SCALE GENOMIC DNA]</scope>
    <source>
        <strain evidence="3">cv. AL8/78</strain>
    </source>
</reference>